<proteinExistence type="predicted"/>
<sequence length="151" mass="15110">MAKQLIVAVFDNATLARRAANDFDALAEKDEGFSIENGVIVEKDAAGKLAVLDTEWRSFKGGLIGAIAGGLLGLLAGPLGVVTGMAAGAGAGVLADASGNALLDGTFVESVSARLVPGSVAVILEAKEATPFSVDNIVTGFGGRVVRKALG</sequence>
<comment type="caution">
    <text evidence="1">The sequence shown here is derived from an EMBL/GenBank/DDBJ whole genome shotgun (WGS) entry which is preliminary data.</text>
</comment>
<evidence type="ECO:0008006" key="3">
    <source>
        <dbReference type="Google" id="ProtNLM"/>
    </source>
</evidence>
<protein>
    <recommendedName>
        <fullName evidence="3">DUF1269 domain-containing protein</fullName>
    </recommendedName>
</protein>
<gene>
    <name evidence="1" type="ORF">WT57_07150</name>
</gene>
<name>A0A132F7N3_9BURK</name>
<evidence type="ECO:0000313" key="2">
    <source>
        <dbReference type="Proteomes" id="UP000061512"/>
    </source>
</evidence>
<evidence type="ECO:0000313" key="1">
    <source>
        <dbReference type="EMBL" id="KWF72074.1"/>
    </source>
</evidence>
<accession>A0A132F7N3</accession>
<organism evidence="1 2">
    <name type="scientific">Burkholderia pseudomultivorans</name>
    <dbReference type="NCBI Taxonomy" id="1207504"/>
    <lineage>
        <taxon>Bacteria</taxon>
        <taxon>Pseudomonadati</taxon>
        <taxon>Pseudomonadota</taxon>
        <taxon>Betaproteobacteria</taxon>
        <taxon>Burkholderiales</taxon>
        <taxon>Burkholderiaceae</taxon>
        <taxon>Burkholderia</taxon>
        <taxon>Burkholderia cepacia complex</taxon>
    </lineage>
</organism>
<dbReference type="EMBL" id="LPJX01000003">
    <property type="protein sequence ID" value="KWF72074.1"/>
    <property type="molecule type" value="Genomic_DNA"/>
</dbReference>
<dbReference type="RefSeq" id="WP_060295925.1">
    <property type="nucleotide sequence ID" value="NZ_LPJX01000003.1"/>
</dbReference>
<dbReference type="InterPro" id="IPR009200">
    <property type="entry name" value="DUF1269_membrane"/>
</dbReference>
<reference evidence="1 2" key="1">
    <citation type="submission" date="2015-11" db="EMBL/GenBank/DDBJ databases">
        <title>Expanding the genomic diversity of Burkholderia species for the development of highly accurate diagnostics.</title>
        <authorList>
            <person name="Sahl J."/>
            <person name="Keim P."/>
            <person name="Wagner D."/>
        </authorList>
    </citation>
    <scope>NUCLEOTIDE SEQUENCE [LARGE SCALE GENOMIC DNA]</scope>
    <source>
        <strain evidence="1 2">MSMB574WGS</strain>
    </source>
</reference>
<dbReference type="AlphaFoldDB" id="A0A132F7N3"/>
<dbReference type="Proteomes" id="UP000061512">
    <property type="component" value="Unassembled WGS sequence"/>
</dbReference>
<dbReference type="Pfam" id="PF06897">
    <property type="entry name" value="DUF1269"/>
    <property type="match status" value="1"/>
</dbReference>